<dbReference type="Pfam" id="PF04681">
    <property type="entry name" value="Bys1"/>
    <property type="match status" value="1"/>
</dbReference>
<evidence type="ECO:0000313" key="1">
    <source>
        <dbReference type="EMBL" id="KAF2481134.1"/>
    </source>
</evidence>
<accession>A0A6A6PNC5</accession>
<dbReference type="Proteomes" id="UP000799767">
    <property type="component" value="Unassembled WGS sequence"/>
</dbReference>
<protein>
    <recommendedName>
        <fullName evidence="3">BYS1 domain protein</fullName>
    </recommendedName>
</protein>
<dbReference type="AlphaFoldDB" id="A0A6A6PNC5"/>
<evidence type="ECO:0008006" key="3">
    <source>
        <dbReference type="Google" id="ProtNLM"/>
    </source>
</evidence>
<gene>
    <name evidence="1" type="ORF">BDY17DRAFT_311905</name>
</gene>
<dbReference type="InterPro" id="IPR006771">
    <property type="entry name" value="CetA-like"/>
</dbReference>
<reference evidence="1" key="1">
    <citation type="journal article" date="2020" name="Stud. Mycol.">
        <title>101 Dothideomycetes genomes: a test case for predicting lifestyles and emergence of pathogens.</title>
        <authorList>
            <person name="Haridas S."/>
            <person name="Albert R."/>
            <person name="Binder M."/>
            <person name="Bloem J."/>
            <person name="Labutti K."/>
            <person name="Salamov A."/>
            <person name="Andreopoulos B."/>
            <person name="Baker S."/>
            <person name="Barry K."/>
            <person name="Bills G."/>
            <person name="Bluhm B."/>
            <person name="Cannon C."/>
            <person name="Castanera R."/>
            <person name="Culley D."/>
            <person name="Daum C."/>
            <person name="Ezra D."/>
            <person name="Gonzalez J."/>
            <person name="Henrissat B."/>
            <person name="Kuo A."/>
            <person name="Liang C."/>
            <person name="Lipzen A."/>
            <person name="Lutzoni F."/>
            <person name="Magnuson J."/>
            <person name="Mondo S."/>
            <person name="Nolan M."/>
            <person name="Ohm R."/>
            <person name="Pangilinan J."/>
            <person name="Park H.-J."/>
            <person name="Ramirez L."/>
            <person name="Alfaro M."/>
            <person name="Sun H."/>
            <person name="Tritt A."/>
            <person name="Yoshinaga Y."/>
            <person name="Zwiers L.-H."/>
            <person name="Turgeon B."/>
            <person name="Goodwin S."/>
            <person name="Spatafora J."/>
            <person name="Crous P."/>
            <person name="Grigoriev I."/>
        </authorList>
    </citation>
    <scope>NUCLEOTIDE SEQUENCE</scope>
    <source>
        <strain evidence="1">CBS 113389</strain>
    </source>
</reference>
<dbReference type="EMBL" id="MU001638">
    <property type="protein sequence ID" value="KAF2481134.1"/>
    <property type="molecule type" value="Genomic_DNA"/>
</dbReference>
<evidence type="ECO:0000313" key="2">
    <source>
        <dbReference type="Proteomes" id="UP000799767"/>
    </source>
</evidence>
<organism evidence="1 2">
    <name type="scientific">Neohortaea acidophila</name>
    <dbReference type="NCBI Taxonomy" id="245834"/>
    <lineage>
        <taxon>Eukaryota</taxon>
        <taxon>Fungi</taxon>
        <taxon>Dikarya</taxon>
        <taxon>Ascomycota</taxon>
        <taxon>Pezizomycotina</taxon>
        <taxon>Dothideomycetes</taxon>
        <taxon>Dothideomycetidae</taxon>
        <taxon>Mycosphaerellales</taxon>
        <taxon>Teratosphaeriaceae</taxon>
        <taxon>Neohortaea</taxon>
    </lineage>
</organism>
<sequence length="142" mass="14885">MKPTLFLLPSTALAASYQLVKNYCPSTLYLTIYNNGSTTGPFELPSGQAYINPIAGTGNTATLSHSADIFSNQVAKLILGTSVSDDILYWSVNNASGDPFAGEQWDVTSDGTTANVCGNATRYGPAVFACQDNAVTLTLSAC</sequence>
<keyword evidence="2" id="KW-1185">Reference proteome</keyword>
<proteinExistence type="predicted"/>
<dbReference type="RefSeq" id="XP_033587704.1">
    <property type="nucleotide sequence ID" value="XM_033735585.1"/>
</dbReference>
<name>A0A6A6PNC5_9PEZI</name>
<dbReference type="OrthoDB" id="3682664at2759"/>
<dbReference type="GeneID" id="54476587"/>